<evidence type="ECO:0000256" key="2">
    <source>
        <dbReference type="ARBA" id="ARBA00022692"/>
    </source>
</evidence>
<proteinExistence type="predicted"/>
<dbReference type="EMBL" id="PVWK01000154">
    <property type="protein sequence ID" value="PSB24061.1"/>
    <property type="molecule type" value="Genomic_DNA"/>
</dbReference>
<evidence type="ECO:0000256" key="5">
    <source>
        <dbReference type="SAM" id="Phobius"/>
    </source>
</evidence>
<evidence type="ECO:0000256" key="4">
    <source>
        <dbReference type="ARBA" id="ARBA00023136"/>
    </source>
</evidence>
<dbReference type="RefSeq" id="WP_106260415.1">
    <property type="nucleotide sequence ID" value="NZ_CAWNSW010000055.1"/>
</dbReference>
<evidence type="ECO:0000259" key="6">
    <source>
        <dbReference type="Pfam" id="PF05154"/>
    </source>
</evidence>
<reference evidence="7 8" key="2">
    <citation type="submission" date="2018-03" db="EMBL/GenBank/DDBJ databases">
        <title>The ancient ancestry and fast evolution of plastids.</title>
        <authorList>
            <person name="Moore K.R."/>
            <person name="Magnabosco C."/>
            <person name="Momper L."/>
            <person name="Gold D.A."/>
            <person name="Bosak T."/>
            <person name="Fournier G.P."/>
        </authorList>
    </citation>
    <scope>NUCLEOTIDE SEQUENCE [LARGE SCALE GENOMIC DNA]</scope>
    <source>
        <strain evidence="7 8">ULC18</strain>
    </source>
</reference>
<comment type="caution">
    <text evidence="7">The sequence shown here is derived from an EMBL/GenBank/DDBJ whole genome shotgun (WGS) entry which is preliminary data.</text>
</comment>
<gene>
    <name evidence="7" type="ORF">C7B82_28375</name>
</gene>
<evidence type="ECO:0000256" key="3">
    <source>
        <dbReference type="ARBA" id="ARBA00022989"/>
    </source>
</evidence>
<dbReference type="InterPro" id="IPR050932">
    <property type="entry name" value="TM2D1-3-like"/>
</dbReference>
<dbReference type="GO" id="GO:0016020">
    <property type="term" value="C:membrane"/>
    <property type="evidence" value="ECO:0007669"/>
    <property type="project" value="UniProtKB-SubCell"/>
</dbReference>
<evidence type="ECO:0000313" key="7">
    <source>
        <dbReference type="EMBL" id="PSB24061.1"/>
    </source>
</evidence>
<accession>A0A2T1DUF4</accession>
<dbReference type="PANTHER" id="PTHR21016:SF25">
    <property type="entry name" value="TM2 DOMAIN-CONTAINING PROTEIN DDB_G0277895-RELATED"/>
    <property type="match status" value="1"/>
</dbReference>
<keyword evidence="2 5" id="KW-0812">Transmembrane</keyword>
<dbReference type="PANTHER" id="PTHR21016">
    <property type="entry name" value="BETA-AMYLOID BINDING PROTEIN-RELATED"/>
    <property type="match status" value="1"/>
</dbReference>
<dbReference type="Proteomes" id="UP000239576">
    <property type="component" value="Unassembled WGS sequence"/>
</dbReference>
<name>A0A2T1DUF4_9CYAN</name>
<keyword evidence="4 5" id="KW-0472">Membrane</keyword>
<dbReference type="AlphaFoldDB" id="A0A2T1DUF4"/>
<feature type="transmembrane region" description="Helical" evidence="5">
    <location>
        <begin position="35"/>
        <end position="60"/>
    </location>
</feature>
<dbReference type="Pfam" id="PF05154">
    <property type="entry name" value="TM2"/>
    <property type="match status" value="1"/>
</dbReference>
<organism evidence="7 8">
    <name type="scientific">Stenomitos frigidus ULC18</name>
    <dbReference type="NCBI Taxonomy" id="2107698"/>
    <lineage>
        <taxon>Bacteria</taxon>
        <taxon>Bacillati</taxon>
        <taxon>Cyanobacteriota</taxon>
        <taxon>Cyanophyceae</taxon>
        <taxon>Leptolyngbyales</taxon>
        <taxon>Leptolyngbyaceae</taxon>
        <taxon>Stenomitos</taxon>
    </lineage>
</organism>
<evidence type="ECO:0000256" key="1">
    <source>
        <dbReference type="ARBA" id="ARBA00004141"/>
    </source>
</evidence>
<keyword evidence="8" id="KW-1185">Reference proteome</keyword>
<sequence>MPPQIDTGVAYLLWCICLFGFCGGQRFYAGKIGSGLLYLFTFGLFGFGQLIDLALIPGMVNERNQTLRGRYLGYAPQPDVGAVAATTPPMQKLLRAAKANGGTLSLAQAALHTELEPAALQALLKQAQQLEYAEVTNDPQTGAVRYRFDV</sequence>
<feature type="domain" description="TM2" evidence="6">
    <location>
        <begin position="7"/>
        <end position="53"/>
    </location>
</feature>
<dbReference type="InterPro" id="IPR007829">
    <property type="entry name" value="TM2"/>
</dbReference>
<feature type="transmembrane region" description="Helical" evidence="5">
    <location>
        <begin position="9"/>
        <end position="29"/>
    </location>
</feature>
<keyword evidence="3 5" id="KW-1133">Transmembrane helix</keyword>
<dbReference type="OrthoDB" id="472871at2"/>
<protein>
    <recommendedName>
        <fullName evidence="6">TM2 domain-containing protein</fullName>
    </recommendedName>
</protein>
<reference evidence="8" key="1">
    <citation type="submission" date="2018-02" db="EMBL/GenBank/DDBJ databases">
        <authorList>
            <person name="Moore K."/>
            <person name="Momper L."/>
        </authorList>
    </citation>
    <scope>NUCLEOTIDE SEQUENCE [LARGE SCALE GENOMIC DNA]</scope>
    <source>
        <strain evidence="8">ULC18</strain>
    </source>
</reference>
<evidence type="ECO:0000313" key="8">
    <source>
        <dbReference type="Proteomes" id="UP000239576"/>
    </source>
</evidence>
<comment type="subcellular location">
    <subcellularLocation>
        <location evidence="1">Membrane</location>
        <topology evidence="1">Multi-pass membrane protein</topology>
    </subcellularLocation>
</comment>